<gene>
    <name evidence="2" type="ORF">ACFFGH_08095</name>
</gene>
<comment type="caution">
    <text evidence="2">The sequence shown here is derived from an EMBL/GenBank/DDBJ whole genome shotgun (WGS) entry which is preliminary data.</text>
</comment>
<keyword evidence="1" id="KW-0732">Signal</keyword>
<feature type="signal peptide" evidence="1">
    <location>
        <begin position="1"/>
        <end position="23"/>
    </location>
</feature>
<sequence length="175" mass="18919">MKSTFAAVAAACMLYFAAGPAESASRAELSSFDATVLTGEKVTEAQLLGQPMVLIVTPSRDAAEQTRQWANALMGRIDPEQIKVRDVIAVDLPFFMSESDALGRAKEKIPQRFHDMTWLTAESTIERAFNVPDSSEQAFVFVLGSNGEVMARVSGSPTSSRVSEIVSTAQKLTNN</sequence>
<evidence type="ECO:0000256" key="1">
    <source>
        <dbReference type="SAM" id="SignalP"/>
    </source>
</evidence>
<protein>
    <submittedName>
        <fullName evidence="2">Uncharacterized protein</fullName>
    </submittedName>
</protein>
<name>A0ABV6RLD2_9GAMM</name>
<reference evidence="2 3" key="1">
    <citation type="submission" date="2024-09" db="EMBL/GenBank/DDBJ databases">
        <authorList>
            <person name="Sun Q."/>
            <person name="Mori K."/>
        </authorList>
    </citation>
    <scope>NUCLEOTIDE SEQUENCE [LARGE SCALE GENOMIC DNA]</scope>
    <source>
        <strain evidence="2 3">KCTC 23076</strain>
    </source>
</reference>
<evidence type="ECO:0000313" key="2">
    <source>
        <dbReference type="EMBL" id="MFC0677797.1"/>
    </source>
</evidence>
<organism evidence="2 3">
    <name type="scientific">Lysobacter korlensis</name>
    <dbReference type="NCBI Taxonomy" id="553636"/>
    <lineage>
        <taxon>Bacteria</taxon>
        <taxon>Pseudomonadati</taxon>
        <taxon>Pseudomonadota</taxon>
        <taxon>Gammaproteobacteria</taxon>
        <taxon>Lysobacterales</taxon>
        <taxon>Lysobacteraceae</taxon>
        <taxon>Lysobacter</taxon>
    </lineage>
</organism>
<proteinExistence type="predicted"/>
<feature type="chain" id="PRO_5046594626" evidence="1">
    <location>
        <begin position="24"/>
        <end position="175"/>
    </location>
</feature>
<evidence type="ECO:0000313" key="3">
    <source>
        <dbReference type="Proteomes" id="UP001589896"/>
    </source>
</evidence>
<accession>A0ABV6RLD2</accession>
<keyword evidence="3" id="KW-1185">Reference proteome</keyword>
<dbReference type="EMBL" id="JBHLTG010000001">
    <property type="protein sequence ID" value="MFC0677797.1"/>
    <property type="molecule type" value="Genomic_DNA"/>
</dbReference>
<dbReference type="Proteomes" id="UP001589896">
    <property type="component" value="Unassembled WGS sequence"/>
</dbReference>
<dbReference type="RefSeq" id="WP_386666785.1">
    <property type="nucleotide sequence ID" value="NZ_JBHLTG010000001.1"/>
</dbReference>